<dbReference type="EMBL" id="CP028103">
    <property type="protein sequence ID" value="AVQ30568.1"/>
    <property type="molecule type" value="Genomic_DNA"/>
</dbReference>
<keyword evidence="2" id="KW-1185">Reference proteome</keyword>
<dbReference type="GeneID" id="77467299"/>
<sequence length="89" mass="10342">MYTYLEKELVIPSKNIIIIIDYIHLKKNCNTEFYANEIKNKKIINLAPKEEKSVIITDNEIYFTSYALSTLMSRSNEYLRISGGSNSNE</sequence>
<dbReference type="RefSeq" id="WP_005951783.1">
    <property type="nucleotide sequence ID" value="NZ_CP028103.1"/>
</dbReference>
<evidence type="ECO:0000313" key="1">
    <source>
        <dbReference type="EMBL" id="AVQ30568.1"/>
    </source>
</evidence>
<dbReference type="Proteomes" id="UP000241238">
    <property type="component" value="Chromosome"/>
</dbReference>
<proteinExistence type="predicted"/>
<dbReference type="NCBIfam" id="NF046065">
    <property type="entry name" value="MtxRegRemB"/>
    <property type="match status" value="1"/>
</dbReference>
<protein>
    <submittedName>
        <fullName evidence="1">DUF370 domain-containing protein</fullName>
    </submittedName>
</protein>
<organism evidence="1 2">
    <name type="scientific">Fusobacterium varium ATCC 27725</name>
    <dbReference type="NCBI Taxonomy" id="469618"/>
    <lineage>
        <taxon>Bacteria</taxon>
        <taxon>Fusobacteriati</taxon>
        <taxon>Fusobacteriota</taxon>
        <taxon>Fusobacteriia</taxon>
        <taxon>Fusobacteriales</taxon>
        <taxon>Fusobacteriaceae</taxon>
        <taxon>Fusobacterium</taxon>
    </lineage>
</organism>
<evidence type="ECO:0000313" key="2">
    <source>
        <dbReference type="Proteomes" id="UP000241238"/>
    </source>
</evidence>
<dbReference type="Pfam" id="PF04025">
    <property type="entry name" value="RemA-like"/>
    <property type="match status" value="1"/>
</dbReference>
<reference evidence="2" key="1">
    <citation type="journal article" date="2018" name="MSphere">
        <title>Fusobacterium Genomics Using MinION and Illumina Sequencing Enables Genome Completion and Correction.</title>
        <authorList>
            <person name="Todd S.M."/>
            <person name="Settlage R.E."/>
            <person name="Lahmers K.K."/>
            <person name="Slade D.J."/>
        </authorList>
    </citation>
    <scope>NUCLEOTIDE SEQUENCE [LARGE SCALE GENOMIC DNA]</scope>
    <source>
        <strain evidence="2">ATCC 27725</strain>
    </source>
</reference>
<accession>A0ABM6U2L5</accession>
<gene>
    <name evidence="1" type="ORF">C4N18_04785</name>
</gene>
<name>A0ABM6U2L5_FUSVA</name>
<dbReference type="InterPro" id="IPR007169">
    <property type="entry name" value="RemA-like"/>
</dbReference>